<keyword evidence="1" id="KW-1133">Transmembrane helix</keyword>
<keyword evidence="2" id="KW-1185">Reference proteome</keyword>
<evidence type="ECO:0000313" key="3">
    <source>
        <dbReference type="WBParaSite" id="Hba_09769"/>
    </source>
</evidence>
<protein>
    <submittedName>
        <fullName evidence="3">Uncharacterized protein</fullName>
    </submittedName>
</protein>
<sequence length="78" mass="9718">MFSFLLDYHLFRLFHLYFFPHSSVILFHIYIISSFFFTLYIYIMNNSCVMRRVCRGSRSLRLFDNFLLFFLEFTIFIK</sequence>
<reference evidence="3" key="1">
    <citation type="submission" date="2016-11" db="UniProtKB">
        <authorList>
            <consortium name="WormBaseParasite"/>
        </authorList>
    </citation>
    <scope>IDENTIFICATION</scope>
</reference>
<keyword evidence="1" id="KW-0472">Membrane</keyword>
<evidence type="ECO:0000313" key="2">
    <source>
        <dbReference type="Proteomes" id="UP000095283"/>
    </source>
</evidence>
<feature type="transmembrane region" description="Helical" evidence="1">
    <location>
        <begin position="20"/>
        <end position="42"/>
    </location>
</feature>
<accession>A0A1I7WXD1</accession>
<dbReference type="AlphaFoldDB" id="A0A1I7WXD1"/>
<organism evidence="2 3">
    <name type="scientific">Heterorhabditis bacteriophora</name>
    <name type="common">Entomopathogenic nematode worm</name>
    <dbReference type="NCBI Taxonomy" id="37862"/>
    <lineage>
        <taxon>Eukaryota</taxon>
        <taxon>Metazoa</taxon>
        <taxon>Ecdysozoa</taxon>
        <taxon>Nematoda</taxon>
        <taxon>Chromadorea</taxon>
        <taxon>Rhabditida</taxon>
        <taxon>Rhabditina</taxon>
        <taxon>Rhabditomorpha</taxon>
        <taxon>Strongyloidea</taxon>
        <taxon>Heterorhabditidae</taxon>
        <taxon>Heterorhabditis</taxon>
    </lineage>
</organism>
<dbReference type="Proteomes" id="UP000095283">
    <property type="component" value="Unplaced"/>
</dbReference>
<evidence type="ECO:0000256" key="1">
    <source>
        <dbReference type="SAM" id="Phobius"/>
    </source>
</evidence>
<name>A0A1I7WXD1_HETBA</name>
<keyword evidence="1" id="KW-0812">Transmembrane</keyword>
<dbReference type="WBParaSite" id="Hba_09769">
    <property type="protein sequence ID" value="Hba_09769"/>
    <property type="gene ID" value="Hba_09769"/>
</dbReference>
<proteinExistence type="predicted"/>